<dbReference type="RefSeq" id="WP_190402389.1">
    <property type="nucleotide sequence ID" value="NZ_JACJQB010000006.1"/>
</dbReference>
<evidence type="ECO:0000256" key="1">
    <source>
        <dbReference type="PROSITE-ProRule" id="PRU00339"/>
    </source>
</evidence>
<dbReference type="PROSITE" id="PS50005">
    <property type="entry name" value="TPR"/>
    <property type="match status" value="2"/>
</dbReference>
<dbReference type="Gene3D" id="1.25.40.10">
    <property type="entry name" value="Tetratricopeptide repeat domain"/>
    <property type="match status" value="2"/>
</dbReference>
<keyword evidence="4" id="KW-1185">Reference proteome</keyword>
<accession>A0ABR7ZUN1</accession>
<dbReference type="Proteomes" id="UP000642094">
    <property type="component" value="Unassembled WGS sequence"/>
</dbReference>
<dbReference type="SUPFAM" id="SSF53448">
    <property type="entry name" value="Nucleotide-diphospho-sugar transferases"/>
    <property type="match status" value="1"/>
</dbReference>
<dbReference type="PROSITE" id="PS51257">
    <property type="entry name" value="PROKAR_LIPOPROTEIN"/>
    <property type="match status" value="1"/>
</dbReference>
<feature type="repeat" description="TPR" evidence="1">
    <location>
        <begin position="368"/>
        <end position="401"/>
    </location>
</feature>
<dbReference type="PANTHER" id="PTHR43630">
    <property type="entry name" value="POLY-BETA-1,6-N-ACETYL-D-GLUCOSAMINE SYNTHASE"/>
    <property type="match status" value="1"/>
</dbReference>
<keyword evidence="1" id="KW-0802">TPR repeat</keyword>
<feature type="domain" description="Glycosyltransferase 2-like" evidence="2">
    <location>
        <begin position="24"/>
        <end position="179"/>
    </location>
</feature>
<dbReference type="Gene3D" id="3.90.550.10">
    <property type="entry name" value="Spore Coat Polysaccharide Biosynthesis Protein SpsA, Chain A"/>
    <property type="match status" value="1"/>
</dbReference>
<feature type="repeat" description="TPR" evidence="1">
    <location>
        <begin position="334"/>
        <end position="367"/>
    </location>
</feature>
<dbReference type="SUPFAM" id="SSF48452">
    <property type="entry name" value="TPR-like"/>
    <property type="match status" value="1"/>
</dbReference>
<proteinExistence type="predicted"/>
<evidence type="ECO:0000313" key="3">
    <source>
        <dbReference type="EMBL" id="MBD2187507.1"/>
    </source>
</evidence>
<dbReference type="PROSITE" id="PS50293">
    <property type="entry name" value="TPR_REGION"/>
    <property type="match status" value="2"/>
</dbReference>
<gene>
    <name evidence="3" type="ORF">H6F41_05025</name>
</gene>
<dbReference type="InterPro" id="IPR011990">
    <property type="entry name" value="TPR-like_helical_dom_sf"/>
</dbReference>
<reference evidence="3 4" key="1">
    <citation type="journal article" date="2020" name="ISME J.">
        <title>Comparative genomics reveals insights into cyanobacterial evolution and habitat adaptation.</title>
        <authorList>
            <person name="Chen M.Y."/>
            <person name="Teng W.K."/>
            <person name="Zhao L."/>
            <person name="Hu C.X."/>
            <person name="Zhou Y.K."/>
            <person name="Han B.P."/>
            <person name="Song L.R."/>
            <person name="Shu W.S."/>
        </authorList>
    </citation>
    <scope>NUCLEOTIDE SEQUENCE [LARGE SCALE GENOMIC DNA]</scope>
    <source>
        <strain evidence="3 4">FACHB-723</strain>
    </source>
</reference>
<dbReference type="InterPro" id="IPR029044">
    <property type="entry name" value="Nucleotide-diphossugar_trans"/>
</dbReference>
<evidence type="ECO:0000259" key="2">
    <source>
        <dbReference type="Pfam" id="PF00535"/>
    </source>
</evidence>
<dbReference type="Pfam" id="PF00535">
    <property type="entry name" value="Glycos_transf_2"/>
    <property type="match status" value="1"/>
</dbReference>
<dbReference type="Pfam" id="PF13414">
    <property type="entry name" value="TPR_11"/>
    <property type="match status" value="1"/>
</dbReference>
<dbReference type="SMART" id="SM00028">
    <property type="entry name" value="TPR"/>
    <property type="match status" value="4"/>
</dbReference>
<sequence>MPISKTKQSSKKGFAQSTAPMLVSACLIVKNEEQRLATCLESLKSFVDEIIVVDTGSTDRTVAIAKKYRAKLFHFEWCDDFSQARNFAIAKAKGKWIFVIDADEVLEPSAIAMVHQAIASEQCIAVNLLRTEIAANQSPYSLVTRLFRNHPDIQFAGVYHESIDQSVTALQQREPHWQVLNIEVPVLRHYGYTNSEIDRKRKYEFAKRLMQKHLQQFPEDAYMLNKLGALYISEDAEERVKGIELLQQGLTITENDHSQNLTRYELYFHLGVAYAYGQDFNLAKIAYLQAIALPIPDIAKLGAYLNLGNLYQDQTSPEAITYFEKVTQIAPNFAQGYFNYGIALKTAGRFTDAIAIYQRAIACDPNYAEAHQNLGVVLMKVGYFPEAIAVFNKAIQLHEQQQNYEAAAMLRTALQEF</sequence>
<name>A0ABR7ZUN1_9CYAN</name>
<dbReference type="EMBL" id="JACJQB010000006">
    <property type="protein sequence ID" value="MBD2187507.1"/>
    <property type="molecule type" value="Genomic_DNA"/>
</dbReference>
<organism evidence="3 4">
    <name type="scientific">Pseudanabaena mucicola FACHB-723</name>
    <dbReference type="NCBI Taxonomy" id="2692860"/>
    <lineage>
        <taxon>Bacteria</taxon>
        <taxon>Bacillati</taxon>
        <taxon>Cyanobacteriota</taxon>
        <taxon>Cyanophyceae</taxon>
        <taxon>Pseudanabaenales</taxon>
        <taxon>Pseudanabaenaceae</taxon>
        <taxon>Pseudanabaena</taxon>
    </lineage>
</organism>
<comment type="caution">
    <text evidence="3">The sequence shown here is derived from an EMBL/GenBank/DDBJ whole genome shotgun (WGS) entry which is preliminary data.</text>
</comment>
<protein>
    <submittedName>
        <fullName evidence="3">Glycosyltransferase</fullName>
    </submittedName>
</protein>
<dbReference type="InterPro" id="IPR001173">
    <property type="entry name" value="Glyco_trans_2-like"/>
</dbReference>
<dbReference type="InterPro" id="IPR019734">
    <property type="entry name" value="TPR_rpt"/>
</dbReference>
<dbReference type="PANTHER" id="PTHR43630:SF2">
    <property type="entry name" value="GLYCOSYLTRANSFERASE"/>
    <property type="match status" value="1"/>
</dbReference>
<dbReference type="CDD" id="cd02511">
    <property type="entry name" value="Beta4Glucosyltransferase"/>
    <property type="match status" value="1"/>
</dbReference>
<evidence type="ECO:0000313" key="4">
    <source>
        <dbReference type="Proteomes" id="UP000642094"/>
    </source>
</evidence>
<dbReference type="Pfam" id="PF13181">
    <property type="entry name" value="TPR_8"/>
    <property type="match status" value="2"/>
</dbReference>